<dbReference type="Proteomes" id="UP001175271">
    <property type="component" value="Unassembled WGS sequence"/>
</dbReference>
<dbReference type="EMBL" id="JAUCMV010000002">
    <property type="protein sequence ID" value="KAK0419763.1"/>
    <property type="molecule type" value="Genomic_DNA"/>
</dbReference>
<keyword evidence="1" id="KW-0732">Signal</keyword>
<gene>
    <name evidence="2" type="ORF">QR680_014309</name>
</gene>
<evidence type="ECO:0000256" key="1">
    <source>
        <dbReference type="SAM" id="SignalP"/>
    </source>
</evidence>
<comment type="caution">
    <text evidence="2">The sequence shown here is derived from an EMBL/GenBank/DDBJ whole genome shotgun (WGS) entry which is preliminary data.</text>
</comment>
<feature type="chain" id="PRO_5041288316" evidence="1">
    <location>
        <begin position="17"/>
        <end position="189"/>
    </location>
</feature>
<evidence type="ECO:0000313" key="3">
    <source>
        <dbReference type="Proteomes" id="UP001175271"/>
    </source>
</evidence>
<sequence length="189" mass="21959">MRLFIVSVLLFVAVAALDRRYRKAGLELILKIDTSKCVFADLTGFLDVDIYFGHVARDDKLVYYGTTKKLKEVNEILRYGNVTERYIKASPTQMASIERRCAQNSEGYQSLHYDETEAPLLWKPNVFDISQEFTFKDNKKQSFFAHWDNGDCDSNAIRAHESSYIRLDKMQKQPYTPRVGELENGDYYP</sequence>
<reference evidence="2" key="1">
    <citation type="submission" date="2023-06" db="EMBL/GenBank/DDBJ databases">
        <title>Genomic analysis of the entomopathogenic nematode Steinernema hermaphroditum.</title>
        <authorList>
            <person name="Schwarz E.M."/>
            <person name="Heppert J.K."/>
            <person name="Baniya A."/>
            <person name="Schwartz H.T."/>
            <person name="Tan C.-H."/>
            <person name="Antoshechkin I."/>
            <person name="Sternberg P.W."/>
            <person name="Goodrich-Blair H."/>
            <person name="Dillman A.R."/>
        </authorList>
    </citation>
    <scope>NUCLEOTIDE SEQUENCE</scope>
    <source>
        <strain evidence="2">PS9179</strain>
        <tissue evidence="2">Whole animal</tissue>
    </source>
</reference>
<evidence type="ECO:0000313" key="2">
    <source>
        <dbReference type="EMBL" id="KAK0419763.1"/>
    </source>
</evidence>
<organism evidence="2 3">
    <name type="scientific">Steinernema hermaphroditum</name>
    <dbReference type="NCBI Taxonomy" id="289476"/>
    <lineage>
        <taxon>Eukaryota</taxon>
        <taxon>Metazoa</taxon>
        <taxon>Ecdysozoa</taxon>
        <taxon>Nematoda</taxon>
        <taxon>Chromadorea</taxon>
        <taxon>Rhabditida</taxon>
        <taxon>Tylenchina</taxon>
        <taxon>Panagrolaimomorpha</taxon>
        <taxon>Strongyloidoidea</taxon>
        <taxon>Steinernematidae</taxon>
        <taxon>Steinernema</taxon>
    </lineage>
</organism>
<name>A0AA39M3V2_9BILA</name>
<dbReference type="AlphaFoldDB" id="A0AA39M3V2"/>
<keyword evidence="3" id="KW-1185">Reference proteome</keyword>
<proteinExistence type="predicted"/>
<feature type="signal peptide" evidence="1">
    <location>
        <begin position="1"/>
        <end position="16"/>
    </location>
</feature>
<protein>
    <submittedName>
        <fullName evidence="2">Uncharacterized protein</fullName>
    </submittedName>
</protein>
<accession>A0AA39M3V2</accession>